<keyword evidence="6 9" id="KW-1133">Transmembrane helix</keyword>
<dbReference type="AlphaFoldDB" id="A0A9P7EFY4"/>
<feature type="transmembrane region" description="Helical" evidence="9">
    <location>
        <begin position="405"/>
        <end position="423"/>
    </location>
</feature>
<evidence type="ECO:0000256" key="9">
    <source>
        <dbReference type="SAM" id="Phobius"/>
    </source>
</evidence>
<dbReference type="GeneID" id="64629062"/>
<dbReference type="Gene3D" id="1.20.5.110">
    <property type="match status" value="1"/>
</dbReference>
<dbReference type="GO" id="GO:0031201">
    <property type="term" value="C:SNARE complex"/>
    <property type="evidence" value="ECO:0007669"/>
    <property type="project" value="TreeGrafter"/>
</dbReference>
<evidence type="ECO:0000256" key="4">
    <source>
        <dbReference type="ARBA" id="ARBA00022692"/>
    </source>
</evidence>
<gene>
    <name evidence="11" type="ORF">BJ212DRAFT_1339137</name>
</gene>
<dbReference type="PANTHER" id="PTHR15959:SF0">
    <property type="entry name" value="SYNTAXIN-18"/>
    <property type="match status" value="1"/>
</dbReference>
<dbReference type="Pfam" id="PF10496">
    <property type="entry name" value="Syntaxin-18_N"/>
    <property type="match status" value="1"/>
</dbReference>
<evidence type="ECO:0000256" key="2">
    <source>
        <dbReference type="ARBA" id="ARBA00009063"/>
    </source>
</evidence>
<protein>
    <recommendedName>
        <fullName evidence="10">t-SNARE coiled-coil homology domain-containing protein</fullName>
    </recommendedName>
</protein>
<sequence>MRPAHVENANRSTSVTVVLIFRHPLLVLSLYSDYLIMGFVDRTADFKDVLQAKSAVSQGKRRKASPPCDVPNTNVFGKQYLEEAYTILNHISTLTRMLSSVRKPYLSVDAHAVPLSRHGSHAIDLSDPTKSWSGIRYLTDEERDQVDLQARVVLSRCADRVREMETLEKRRAELAASNVNPLTRFLPARLKSNNSTILSDFTAAHHSSITWYLSRRLAEASQNQKEMQEERVKRQLERTRTLGSSAAQEAMNIVSKGPAQHHQRVGGGGDSWLGGASSALVSGIAATIGSSRPAAQPRTLTPTSSLGDLDGDDDDIELSQSQILQFETENANILRSVQDTLESVQQAEARLMDISNLQMELMTHLTQQTELTDQLYEDAIATTSTVEKGNVQLREARRRAKDSRIFILVFLIGASFSLLFLHFY</sequence>
<evidence type="ECO:0000256" key="8">
    <source>
        <dbReference type="ARBA" id="ARBA00023136"/>
    </source>
</evidence>
<dbReference type="GO" id="GO:0006890">
    <property type="term" value="P:retrograde vesicle-mediated transport, Golgi to endoplasmic reticulum"/>
    <property type="evidence" value="ECO:0007669"/>
    <property type="project" value="TreeGrafter"/>
</dbReference>
<dbReference type="SUPFAM" id="SSF58038">
    <property type="entry name" value="SNARE fusion complex"/>
    <property type="match status" value="1"/>
</dbReference>
<evidence type="ECO:0000256" key="1">
    <source>
        <dbReference type="ARBA" id="ARBA00004211"/>
    </source>
</evidence>
<keyword evidence="3" id="KW-0813">Transport</keyword>
<keyword evidence="4 9" id="KW-0812">Transmembrane</keyword>
<keyword evidence="5" id="KW-0653">Protein transport</keyword>
<keyword evidence="12" id="KW-1185">Reference proteome</keyword>
<dbReference type="FunFam" id="1.20.5.110:FF:000069">
    <property type="entry name" value="Related to syntaxin 18"/>
    <property type="match status" value="1"/>
</dbReference>
<keyword evidence="7" id="KW-0175">Coiled coil</keyword>
<name>A0A9P7EFY4_9AGAM</name>
<dbReference type="GO" id="GO:0015031">
    <property type="term" value="P:protein transport"/>
    <property type="evidence" value="ECO:0007669"/>
    <property type="project" value="UniProtKB-KW"/>
</dbReference>
<proteinExistence type="inferred from homology"/>
<organism evidence="11 12">
    <name type="scientific">Suillus subaureus</name>
    <dbReference type="NCBI Taxonomy" id="48587"/>
    <lineage>
        <taxon>Eukaryota</taxon>
        <taxon>Fungi</taxon>
        <taxon>Dikarya</taxon>
        <taxon>Basidiomycota</taxon>
        <taxon>Agaricomycotina</taxon>
        <taxon>Agaricomycetes</taxon>
        <taxon>Agaricomycetidae</taxon>
        <taxon>Boletales</taxon>
        <taxon>Suillineae</taxon>
        <taxon>Suillaceae</taxon>
        <taxon>Suillus</taxon>
    </lineage>
</organism>
<evidence type="ECO:0000256" key="5">
    <source>
        <dbReference type="ARBA" id="ARBA00022927"/>
    </source>
</evidence>
<dbReference type="OrthoDB" id="342981at2759"/>
<comment type="similarity">
    <text evidence="2">Belongs to the syntaxin family.</text>
</comment>
<evidence type="ECO:0000256" key="3">
    <source>
        <dbReference type="ARBA" id="ARBA00022448"/>
    </source>
</evidence>
<dbReference type="GO" id="GO:0005783">
    <property type="term" value="C:endoplasmic reticulum"/>
    <property type="evidence" value="ECO:0007669"/>
    <property type="project" value="TreeGrafter"/>
</dbReference>
<comment type="caution">
    <text evidence="11">The sequence shown here is derived from an EMBL/GenBank/DDBJ whole genome shotgun (WGS) entry which is preliminary data.</text>
</comment>
<dbReference type="PANTHER" id="PTHR15959">
    <property type="entry name" value="SYNTAXIN-18"/>
    <property type="match status" value="1"/>
</dbReference>
<keyword evidence="8 9" id="KW-0472">Membrane</keyword>
<evidence type="ECO:0000256" key="6">
    <source>
        <dbReference type="ARBA" id="ARBA00022989"/>
    </source>
</evidence>
<reference evidence="11" key="1">
    <citation type="journal article" date="2020" name="New Phytol.">
        <title>Comparative genomics reveals dynamic genome evolution in host specialist ectomycorrhizal fungi.</title>
        <authorList>
            <person name="Lofgren L.A."/>
            <person name="Nguyen N.H."/>
            <person name="Vilgalys R."/>
            <person name="Ruytinx J."/>
            <person name="Liao H.L."/>
            <person name="Branco S."/>
            <person name="Kuo A."/>
            <person name="LaButti K."/>
            <person name="Lipzen A."/>
            <person name="Andreopoulos W."/>
            <person name="Pangilinan J."/>
            <person name="Riley R."/>
            <person name="Hundley H."/>
            <person name="Na H."/>
            <person name="Barry K."/>
            <person name="Grigoriev I.V."/>
            <person name="Stajich J.E."/>
            <person name="Kennedy P.G."/>
        </authorList>
    </citation>
    <scope>NUCLEOTIDE SEQUENCE</scope>
    <source>
        <strain evidence="11">MN1</strain>
    </source>
</reference>
<dbReference type="RefSeq" id="XP_041195556.1">
    <property type="nucleotide sequence ID" value="XM_041335045.1"/>
</dbReference>
<evidence type="ECO:0000313" key="12">
    <source>
        <dbReference type="Proteomes" id="UP000807769"/>
    </source>
</evidence>
<dbReference type="Proteomes" id="UP000807769">
    <property type="component" value="Unassembled WGS sequence"/>
</dbReference>
<comment type="subcellular location">
    <subcellularLocation>
        <location evidence="1">Membrane</location>
        <topology evidence="1">Single-pass type IV membrane protein</topology>
    </subcellularLocation>
</comment>
<evidence type="ECO:0000256" key="7">
    <source>
        <dbReference type="ARBA" id="ARBA00023054"/>
    </source>
</evidence>
<accession>A0A9P7EFY4</accession>
<feature type="domain" description="T-SNARE coiled-coil homology" evidence="10">
    <location>
        <begin position="334"/>
        <end position="396"/>
    </location>
</feature>
<dbReference type="InterPro" id="IPR019529">
    <property type="entry name" value="Syntaxin-18_N"/>
</dbReference>
<evidence type="ECO:0000259" key="10">
    <source>
        <dbReference type="PROSITE" id="PS50192"/>
    </source>
</evidence>
<evidence type="ECO:0000313" key="11">
    <source>
        <dbReference type="EMBL" id="KAG1820285.1"/>
    </source>
</evidence>
<dbReference type="PROSITE" id="PS50192">
    <property type="entry name" value="T_SNARE"/>
    <property type="match status" value="1"/>
</dbReference>
<dbReference type="EMBL" id="JABBWG010000008">
    <property type="protein sequence ID" value="KAG1820285.1"/>
    <property type="molecule type" value="Genomic_DNA"/>
</dbReference>
<dbReference type="InterPro" id="IPR000727">
    <property type="entry name" value="T_SNARE_dom"/>
</dbReference>